<comment type="similarity">
    <text evidence="1">Belongs to the UDP-glycosyltransferase family.</text>
</comment>
<organism evidence="3 4">
    <name type="scientific">Urochloa decumbens</name>
    <dbReference type="NCBI Taxonomy" id="240449"/>
    <lineage>
        <taxon>Eukaryota</taxon>
        <taxon>Viridiplantae</taxon>
        <taxon>Streptophyta</taxon>
        <taxon>Embryophyta</taxon>
        <taxon>Tracheophyta</taxon>
        <taxon>Spermatophyta</taxon>
        <taxon>Magnoliopsida</taxon>
        <taxon>Liliopsida</taxon>
        <taxon>Poales</taxon>
        <taxon>Poaceae</taxon>
        <taxon>PACMAD clade</taxon>
        <taxon>Panicoideae</taxon>
        <taxon>Panicodae</taxon>
        <taxon>Paniceae</taxon>
        <taxon>Melinidinae</taxon>
        <taxon>Urochloa</taxon>
    </lineage>
</organism>
<evidence type="ECO:0000313" key="4">
    <source>
        <dbReference type="Proteomes" id="UP001497457"/>
    </source>
</evidence>
<dbReference type="FunFam" id="3.40.50.2000:FF:000040">
    <property type="entry name" value="UDP-glycosyltransferase 76C1"/>
    <property type="match status" value="1"/>
</dbReference>
<dbReference type="SUPFAM" id="SSF53756">
    <property type="entry name" value="UDP-Glycosyltransferase/glycogen phosphorylase"/>
    <property type="match status" value="1"/>
</dbReference>
<evidence type="ECO:0000256" key="2">
    <source>
        <dbReference type="ARBA" id="ARBA00022679"/>
    </source>
</evidence>
<dbReference type="CDD" id="cd03784">
    <property type="entry name" value="GT1_Gtf-like"/>
    <property type="match status" value="1"/>
</dbReference>
<evidence type="ECO:0000313" key="3">
    <source>
        <dbReference type="EMBL" id="CAL5076271.1"/>
    </source>
</evidence>
<dbReference type="EMBL" id="OZ075116">
    <property type="protein sequence ID" value="CAL5076271.1"/>
    <property type="molecule type" value="Genomic_DNA"/>
</dbReference>
<proteinExistence type="inferred from homology"/>
<keyword evidence="4" id="KW-1185">Reference proteome</keyword>
<dbReference type="InterPro" id="IPR002213">
    <property type="entry name" value="UDP_glucos_trans"/>
</dbReference>
<dbReference type="PANTHER" id="PTHR11926">
    <property type="entry name" value="GLUCOSYL/GLUCURONOSYL TRANSFERASES"/>
    <property type="match status" value="1"/>
</dbReference>
<dbReference type="Pfam" id="PF00201">
    <property type="entry name" value="UDPGT"/>
    <property type="match status" value="1"/>
</dbReference>
<dbReference type="Gene3D" id="3.40.50.2000">
    <property type="entry name" value="Glycogen Phosphorylase B"/>
    <property type="match status" value="2"/>
</dbReference>
<name>A0ABC9FKY2_9POAL</name>
<dbReference type="PANTHER" id="PTHR11926:SF1376">
    <property type="entry name" value="UDP-GLYCOSYLTRANSFERASES DOMAIN-CONTAINING PROTEIN"/>
    <property type="match status" value="1"/>
</dbReference>
<sequence length="473" mass="50670">MAGRQEQQLNNGAHRRRRRVVLFSLPFQGHLNPTLKLAALLHARGLAVTVLHTDLNAPDPARHHPGLAFVPIHETLLPGDPAVSPDSDILAKLLALNAASAAPFRDALASLLLRGGHDDAVACVVVDGQCYAAMRAAGELGVPVLALRTDSAAALGNMLAIPRLRDAGYCLPIKEEKLDEPVRGLEPLRVRDLIRVDGCDADDLCGFVASVAGAVEASVSGIVLNTFDAIEAPELAALRRELSLPAFAVGPLHMLFRRAGAPPPPEQGPHAPDGTCLAWLDARPPRSVLYVSLGSLATVGRSVFEEMAWGLARSGVPFLWVVRPGFVTGAGAGDSEDAPPPLPKGFEEEIKDRGKIVKWAPQREVLARTAIGAFWTHCGWNSTLESVCEGVPMLVQPCFGDQMVNARYVTHEWGVGMEVGEVIQRERVAVAVKKVMVGEDGAQMRERARRLQMQASDATSSAMDGLVQYIMSL</sequence>
<gene>
    <name evidence="3" type="ORF">URODEC1_LOCUS106068</name>
</gene>
<protein>
    <submittedName>
        <fullName evidence="3">Uncharacterized protein</fullName>
    </submittedName>
</protein>
<dbReference type="GO" id="GO:0035251">
    <property type="term" value="F:UDP-glucosyltransferase activity"/>
    <property type="evidence" value="ECO:0007669"/>
    <property type="project" value="UniProtKB-ARBA"/>
</dbReference>
<keyword evidence="2" id="KW-0808">Transferase</keyword>
<accession>A0ABC9FKY2</accession>
<dbReference type="Proteomes" id="UP001497457">
    <property type="component" value="Chromosome 6rd"/>
</dbReference>
<dbReference type="AlphaFoldDB" id="A0ABC9FKY2"/>
<reference evidence="3" key="1">
    <citation type="submission" date="2024-10" db="EMBL/GenBank/DDBJ databases">
        <authorList>
            <person name="Ryan C."/>
        </authorList>
    </citation>
    <scope>NUCLEOTIDE SEQUENCE [LARGE SCALE GENOMIC DNA]</scope>
</reference>
<evidence type="ECO:0000256" key="1">
    <source>
        <dbReference type="ARBA" id="ARBA00009995"/>
    </source>
</evidence>